<protein>
    <submittedName>
        <fullName evidence="1">Predicted protein</fullName>
    </submittedName>
</protein>
<dbReference type="Gramene" id="scaffold_100595.1">
    <property type="protein sequence ID" value="scaffold_100595.1"/>
    <property type="gene ID" value="scaffold_100595.1"/>
</dbReference>
<proteinExistence type="predicted"/>
<sequence length="57" mass="6175">MRLPLFLGFSNDKSDVWVGVQSGSCCFATIHGHAAHASPLIRTSSDHCFTGLKKTLK</sequence>
<evidence type="ECO:0000313" key="1">
    <source>
        <dbReference type="EMBL" id="EFH68578.1"/>
    </source>
</evidence>
<dbReference type="Proteomes" id="UP000008694">
    <property type="component" value="Unassembled WGS sequence"/>
</dbReference>
<name>D7KFA6_ARALL</name>
<gene>
    <name evidence="1" type="ORF">ARALYDRAFT_887801</name>
</gene>
<evidence type="ECO:0000313" key="2">
    <source>
        <dbReference type="Proteomes" id="UP000008694"/>
    </source>
</evidence>
<accession>D7KFA6</accession>
<dbReference type="HOGENOM" id="CLU_2999150_0_0_1"/>
<organism evidence="2">
    <name type="scientific">Arabidopsis lyrata subsp. lyrata</name>
    <name type="common">Lyre-leaved rock-cress</name>
    <dbReference type="NCBI Taxonomy" id="81972"/>
    <lineage>
        <taxon>Eukaryota</taxon>
        <taxon>Viridiplantae</taxon>
        <taxon>Streptophyta</taxon>
        <taxon>Embryophyta</taxon>
        <taxon>Tracheophyta</taxon>
        <taxon>Spermatophyta</taxon>
        <taxon>Magnoliopsida</taxon>
        <taxon>eudicotyledons</taxon>
        <taxon>Gunneridae</taxon>
        <taxon>Pentapetalae</taxon>
        <taxon>rosids</taxon>
        <taxon>malvids</taxon>
        <taxon>Brassicales</taxon>
        <taxon>Brassicaceae</taxon>
        <taxon>Camelineae</taxon>
        <taxon>Arabidopsis</taxon>
    </lineage>
</organism>
<dbReference type="EMBL" id="GL348713">
    <property type="protein sequence ID" value="EFH68578.1"/>
    <property type="molecule type" value="Genomic_DNA"/>
</dbReference>
<dbReference type="AlphaFoldDB" id="D7KFA6"/>
<reference evidence="2" key="1">
    <citation type="journal article" date="2011" name="Nat. Genet.">
        <title>The Arabidopsis lyrata genome sequence and the basis of rapid genome size change.</title>
        <authorList>
            <person name="Hu T.T."/>
            <person name="Pattyn P."/>
            <person name="Bakker E.G."/>
            <person name="Cao J."/>
            <person name="Cheng J.-F."/>
            <person name="Clark R.M."/>
            <person name="Fahlgren N."/>
            <person name="Fawcett J.A."/>
            <person name="Grimwood J."/>
            <person name="Gundlach H."/>
            <person name="Haberer G."/>
            <person name="Hollister J.D."/>
            <person name="Ossowski S."/>
            <person name="Ottilar R.P."/>
            <person name="Salamov A.A."/>
            <person name="Schneeberger K."/>
            <person name="Spannagl M."/>
            <person name="Wang X."/>
            <person name="Yang L."/>
            <person name="Nasrallah M.E."/>
            <person name="Bergelson J."/>
            <person name="Carrington J.C."/>
            <person name="Gaut B.S."/>
            <person name="Schmutz J."/>
            <person name="Mayer K.F.X."/>
            <person name="Van de Peer Y."/>
            <person name="Grigoriev I.V."/>
            <person name="Nordborg M."/>
            <person name="Weigel D."/>
            <person name="Guo Y.-L."/>
        </authorList>
    </citation>
    <scope>NUCLEOTIDE SEQUENCE [LARGE SCALE GENOMIC DNA]</scope>
    <source>
        <strain evidence="2">cv. MN47</strain>
    </source>
</reference>
<keyword evidence="2" id="KW-1185">Reference proteome</keyword>